<feature type="compositionally biased region" description="Polar residues" evidence="1">
    <location>
        <begin position="24"/>
        <end position="46"/>
    </location>
</feature>
<sequence>MEPAESKHVRQTTTTTQMQLNSLRTGVRQSRTVSISVDRQQDTVSTQERDIPVVAASINAEELGDTRDNAGSALRRKAVPLQVDPRPVLLACPTRKL</sequence>
<feature type="region of interest" description="Disordered" evidence="1">
    <location>
        <begin position="24"/>
        <end position="47"/>
    </location>
</feature>
<keyword evidence="3" id="KW-1185">Reference proteome</keyword>
<dbReference type="AlphaFoldDB" id="A0A0L0FSC9"/>
<dbReference type="RefSeq" id="XP_014153604.1">
    <property type="nucleotide sequence ID" value="XM_014298129.1"/>
</dbReference>
<evidence type="ECO:0000313" key="2">
    <source>
        <dbReference type="EMBL" id="KNC79702.1"/>
    </source>
</evidence>
<accession>A0A0L0FSC9</accession>
<dbReference type="EMBL" id="KQ242259">
    <property type="protein sequence ID" value="KNC79702.1"/>
    <property type="molecule type" value="Genomic_DNA"/>
</dbReference>
<dbReference type="Proteomes" id="UP000054560">
    <property type="component" value="Unassembled WGS sequence"/>
</dbReference>
<organism evidence="2 3">
    <name type="scientific">Sphaeroforma arctica JP610</name>
    <dbReference type="NCBI Taxonomy" id="667725"/>
    <lineage>
        <taxon>Eukaryota</taxon>
        <taxon>Ichthyosporea</taxon>
        <taxon>Ichthyophonida</taxon>
        <taxon>Sphaeroforma</taxon>
    </lineage>
</organism>
<gene>
    <name evidence="2" type="ORF">SARC_07913</name>
</gene>
<protein>
    <submittedName>
        <fullName evidence="2">Uncharacterized protein</fullName>
    </submittedName>
</protein>
<proteinExistence type="predicted"/>
<dbReference type="GeneID" id="25908417"/>
<evidence type="ECO:0000256" key="1">
    <source>
        <dbReference type="SAM" id="MobiDB-lite"/>
    </source>
</evidence>
<name>A0A0L0FSC9_9EUKA</name>
<evidence type="ECO:0000313" key="3">
    <source>
        <dbReference type="Proteomes" id="UP000054560"/>
    </source>
</evidence>
<reference evidence="2 3" key="1">
    <citation type="submission" date="2011-02" db="EMBL/GenBank/DDBJ databases">
        <title>The Genome Sequence of Sphaeroforma arctica JP610.</title>
        <authorList>
            <consortium name="The Broad Institute Genome Sequencing Platform"/>
            <person name="Russ C."/>
            <person name="Cuomo C."/>
            <person name="Young S.K."/>
            <person name="Zeng Q."/>
            <person name="Gargeya S."/>
            <person name="Alvarado L."/>
            <person name="Berlin A."/>
            <person name="Chapman S.B."/>
            <person name="Chen Z."/>
            <person name="Freedman E."/>
            <person name="Gellesch M."/>
            <person name="Goldberg J."/>
            <person name="Griggs A."/>
            <person name="Gujja S."/>
            <person name="Heilman E."/>
            <person name="Heiman D."/>
            <person name="Howarth C."/>
            <person name="Mehta T."/>
            <person name="Neiman D."/>
            <person name="Pearson M."/>
            <person name="Roberts A."/>
            <person name="Saif S."/>
            <person name="Shea T."/>
            <person name="Shenoy N."/>
            <person name="Sisk P."/>
            <person name="Stolte C."/>
            <person name="Sykes S."/>
            <person name="White J."/>
            <person name="Yandava C."/>
            <person name="Burger G."/>
            <person name="Gray M.W."/>
            <person name="Holland P.W.H."/>
            <person name="King N."/>
            <person name="Lang F.B.F."/>
            <person name="Roger A.J."/>
            <person name="Ruiz-Trillo I."/>
            <person name="Haas B."/>
            <person name="Nusbaum C."/>
            <person name="Birren B."/>
        </authorList>
    </citation>
    <scope>NUCLEOTIDE SEQUENCE [LARGE SCALE GENOMIC DNA]</scope>
    <source>
        <strain evidence="2 3">JP610</strain>
    </source>
</reference>